<protein>
    <recommendedName>
        <fullName evidence="1">DUF4397 domain-containing protein</fullName>
    </recommendedName>
</protein>
<dbReference type="Proteomes" id="UP000523087">
    <property type="component" value="Unassembled WGS sequence"/>
</dbReference>
<dbReference type="AlphaFoldDB" id="A0A7W0C0X8"/>
<proteinExistence type="predicted"/>
<reference evidence="2 3" key="1">
    <citation type="submission" date="2020-07" db="EMBL/GenBank/DDBJ databases">
        <title>Genomic Encyclopedia of Type Strains, Phase IV (KMG-IV): sequencing the most valuable type-strain genomes for metagenomic binning, comparative biology and taxonomic classification.</title>
        <authorList>
            <person name="Goeker M."/>
        </authorList>
    </citation>
    <scope>NUCLEOTIDE SEQUENCE [LARGE SCALE GENOMIC DNA]</scope>
    <source>
        <strain evidence="2 3">DSM 15730</strain>
    </source>
</reference>
<name>A0A7W0C0X8_9BACL</name>
<dbReference type="Pfam" id="PF14344">
    <property type="entry name" value="DUF4397"/>
    <property type="match status" value="1"/>
</dbReference>
<organism evidence="2 3">
    <name type="scientific">Thermaerobacillus caldiproteolyticus</name>
    <dbReference type="NCBI Taxonomy" id="247480"/>
    <lineage>
        <taxon>Bacteria</taxon>
        <taxon>Bacillati</taxon>
        <taxon>Bacillota</taxon>
        <taxon>Bacilli</taxon>
        <taxon>Bacillales</taxon>
        <taxon>Anoxybacillaceae</taxon>
        <taxon>Thermaerobacillus</taxon>
    </lineage>
</organism>
<sequence>MHHQEKATGMYAQKAVMYDLLACYYKYRDPQKHMMYYQKHYEYMKKFMEAYHEREQDEDVKTAMVRVFHASPTATAVDVYVNGQKILQGFKYKQISQYVKVPTGEYRIEIYPSGQTDRPVLRQTVYILPSLRYTLTVIDTVDRLRLFSFFDNPYVSYGETKVRFAHLSPNAPAVDITVKGRDVLFDNVRYRQVTDYKKVPVNERLDLEVRLAETSEVVLLVPNVRFGANKSYTIAATGLVKGSPELKVVLMEE</sequence>
<dbReference type="RefSeq" id="WP_181557158.1">
    <property type="nucleotide sequence ID" value="NZ_JACDUT010000013.1"/>
</dbReference>
<evidence type="ECO:0000259" key="1">
    <source>
        <dbReference type="Pfam" id="PF14344"/>
    </source>
</evidence>
<dbReference type="EMBL" id="JACDUT010000013">
    <property type="protein sequence ID" value="MBA2876461.1"/>
    <property type="molecule type" value="Genomic_DNA"/>
</dbReference>
<evidence type="ECO:0000313" key="2">
    <source>
        <dbReference type="EMBL" id="MBA2876461.1"/>
    </source>
</evidence>
<dbReference type="InterPro" id="IPR025510">
    <property type="entry name" value="DUF4397"/>
</dbReference>
<evidence type="ECO:0000313" key="3">
    <source>
        <dbReference type="Proteomes" id="UP000523087"/>
    </source>
</evidence>
<comment type="caution">
    <text evidence="2">The sequence shown here is derived from an EMBL/GenBank/DDBJ whole genome shotgun (WGS) entry which is preliminary data.</text>
</comment>
<gene>
    <name evidence="2" type="ORF">HNR31_003279</name>
</gene>
<keyword evidence="3" id="KW-1185">Reference proteome</keyword>
<feature type="domain" description="DUF4397" evidence="1">
    <location>
        <begin position="63"/>
        <end position="177"/>
    </location>
</feature>
<accession>A0A7W0C0X8</accession>